<feature type="region of interest" description="Disordered" evidence="12">
    <location>
        <begin position="1"/>
        <end position="21"/>
    </location>
</feature>
<keyword evidence="14" id="KW-1185">Reference proteome</keyword>
<accession>A0A1I7ZCC3</accession>
<feature type="domain" description="RIO kinase" evidence="13">
    <location>
        <begin position="285"/>
        <end position="528"/>
    </location>
</feature>
<evidence type="ECO:0000256" key="4">
    <source>
        <dbReference type="ARBA" id="ARBA00022723"/>
    </source>
</evidence>
<keyword evidence="8 11" id="KW-0460">Magnesium</keyword>
<keyword evidence="6 11" id="KW-0418">Kinase</keyword>
<reference evidence="15" key="1">
    <citation type="submission" date="2016-11" db="UniProtKB">
        <authorList>
            <consortium name="WormBaseParasite"/>
        </authorList>
    </citation>
    <scope>IDENTIFICATION</scope>
</reference>
<keyword evidence="5 11" id="KW-0547">Nucleotide-binding</keyword>
<evidence type="ECO:0000256" key="11">
    <source>
        <dbReference type="PIRNR" id="PIRNR038146"/>
    </source>
</evidence>
<dbReference type="InterPro" id="IPR018934">
    <property type="entry name" value="RIO_dom"/>
</dbReference>
<evidence type="ECO:0000256" key="9">
    <source>
        <dbReference type="ARBA" id="ARBA00047899"/>
    </source>
</evidence>
<evidence type="ECO:0000256" key="1">
    <source>
        <dbReference type="ARBA" id="ARBA00009196"/>
    </source>
</evidence>
<dbReference type="InterPro" id="IPR017406">
    <property type="entry name" value="Ser/Thr_kinase_Rio3"/>
</dbReference>
<comment type="cofactor">
    <cofactor evidence="11">
        <name>Mg(2+)</name>
        <dbReference type="ChEBI" id="CHEBI:18420"/>
    </cofactor>
</comment>
<evidence type="ECO:0000256" key="6">
    <source>
        <dbReference type="ARBA" id="ARBA00022777"/>
    </source>
</evidence>
<evidence type="ECO:0000313" key="14">
    <source>
        <dbReference type="Proteomes" id="UP000095287"/>
    </source>
</evidence>
<dbReference type="SUPFAM" id="SSF56112">
    <property type="entry name" value="Protein kinase-like (PK-like)"/>
    <property type="match status" value="1"/>
</dbReference>
<dbReference type="Gene3D" id="3.30.200.20">
    <property type="entry name" value="Phosphorylase Kinase, domain 1"/>
    <property type="match status" value="1"/>
</dbReference>
<protein>
    <recommendedName>
        <fullName evidence="11">Serine/threonine-protein kinase RIO3</fullName>
        <ecNumber evidence="11">2.7.11.1</ecNumber>
    </recommendedName>
</protein>
<dbReference type="EC" id="2.7.11.1" evidence="11"/>
<comment type="catalytic activity">
    <reaction evidence="9 11">
        <text>L-threonyl-[protein] + ATP = O-phospho-L-threonyl-[protein] + ADP + H(+)</text>
        <dbReference type="Rhea" id="RHEA:46608"/>
        <dbReference type="Rhea" id="RHEA-COMP:11060"/>
        <dbReference type="Rhea" id="RHEA-COMP:11605"/>
        <dbReference type="ChEBI" id="CHEBI:15378"/>
        <dbReference type="ChEBI" id="CHEBI:30013"/>
        <dbReference type="ChEBI" id="CHEBI:30616"/>
        <dbReference type="ChEBI" id="CHEBI:61977"/>
        <dbReference type="ChEBI" id="CHEBI:456216"/>
        <dbReference type="EC" id="2.7.11.1"/>
    </reaction>
</comment>
<dbReference type="GO" id="GO:0004674">
    <property type="term" value="F:protein serine/threonine kinase activity"/>
    <property type="evidence" value="ECO:0007669"/>
    <property type="project" value="UniProtKB-UniRule"/>
</dbReference>
<dbReference type="InterPro" id="IPR000687">
    <property type="entry name" value="RIO_kinase"/>
</dbReference>
<evidence type="ECO:0000256" key="5">
    <source>
        <dbReference type="ARBA" id="ARBA00022741"/>
    </source>
</evidence>
<keyword evidence="7" id="KW-0067">ATP-binding</keyword>
<evidence type="ECO:0000256" key="2">
    <source>
        <dbReference type="ARBA" id="ARBA00022527"/>
    </source>
</evidence>
<keyword evidence="4 11" id="KW-0479">Metal-binding</keyword>
<comment type="catalytic activity">
    <reaction evidence="10 11">
        <text>L-seryl-[protein] + ATP = O-phospho-L-seryl-[protein] + ADP + H(+)</text>
        <dbReference type="Rhea" id="RHEA:17989"/>
        <dbReference type="Rhea" id="RHEA-COMP:9863"/>
        <dbReference type="Rhea" id="RHEA-COMP:11604"/>
        <dbReference type="ChEBI" id="CHEBI:15378"/>
        <dbReference type="ChEBI" id="CHEBI:29999"/>
        <dbReference type="ChEBI" id="CHEBI:30616"/>
        <dbReference type="ChEBI" id="CHEBI:83421"/>
        <dbReference type="ChEBI" id="CHEBI:456216"/>
        <dbReference type="EC" id="2.7.11.1"/>
    </reaction>
</comment>
<evidence type="ECO:0000256" key="12">
    <source>
        <dbReference type="SAM" id="MobiDB-lite"/>
    </source>
</evidence>
<dbReference type="AlphaFoldDB" id="A0A1I7ZCC3"/>
<proteinExistence type="inferred from homology"/>
<dbReference type="PANTHER" id="PTHR45723">
    <property type="entry name" value="SERINE/THREONINE-PROTEIN KINASE RIO1"/>
    <property type="match status" value="1"/>
</dbReference>
<dbReference type="GO" id="GO:0106310">
    <property type="term" value="F:protein serine kinase activity"/>
    <property type="evidence" value="ECO:0007669"/>
    <property type="project" value="RHEA"/>
</dbReference>
<dbReference type="InterPro" id="IPR018935">
    <property type="entry name" value="RIO_kinase_CS"/>
</dbReference>
<name>A0A1I7ZCC3_9BILA</name>
<dbReference type="GO" id="GO:0005524">
    <property type="term" value="F:ATP binding"/>
    <property type="evidence" value="ECO:0007669"/>
    <property type="project" value="UniProtKB-UniRule"/>
</dbReference>
<dbReference type="PIRSF" id="PIRSF038146">
    <property type="entry name" value="Ser/Thr_PK_RIO3"/>
    <property type="match status" value="1"/>
</dbReference>
<dbReference type="InterPro" id="IPR011009">
    <property type="entry name" value="Kinase-like_dom_sf"/>
</dbReference>
<evidence type="ECO:0000256" key="8">
    <source>
        <dbReference type="ARBA" id="ARBA00022842"/>
    </source>
</evidence>
<keyword evidence="3 11" id="KW-0808">Transferase</keyword>
<evidence type="ECO:0000259" key="13">
    <source>
        <dbReference type="SMART" id="SM00090"/>
    </source>
</evidence>
<dbReference type="Proteomes" id="UP000095287">
    <property type="component" value="Unplaced"/>
</dbReference>
<evidence type="ECO:0000256" key="3">
    <source>
        <dbReference type="ARBA" id="ARBA00022679"/>
    </source>
</evidence>
<organism evidence="14 15">
    <name type="scientific">Steinernema glaseri</name>
    <dbReference type="NCBI Taxonomy" id="37863"/>
    <lineage>
        <taxon>Eukaryota</taxon>
        <taxon>Metazoa</taxon>
        <taxon>Ecdysozoa</taxon>
        <taxon>Nematoda</taxon>
        <taxon>Chromadorea</taxon>
        <taxon>Rhabditida</taxon>
        <taxon>Tylenchina</taxon>
        <taxon>Panagrolaimomorpha</taxon>
        <taxon>Strongyloidoidea</taxon>
        <taxon>Steinernematidae</taxon>
        <taxon>Steinernema</taxon>
    </lineage>
</organism>
<dbReference type="Gene3D" id="1.10.510.10">
    <property type="entry name" value="Transferase(Phosphotransferase) domain 1"/>
    <property type="match status" value="1"/>
</dbReference>
<dbReference type="PROSITE" id="PS01245">
    <property type="entry name" value="RIO1"/>
    <property type="match status" value="1"/>
</dbReference>
<evidence type="ECO:0000313" key="15">
    <source>
        <dbReference type="WBParaSite" id="L893_g24975.t1"/>
    </source>
</evidence>
<evidence type="ECO:0000256" key="10">
    <source>
        <dbReference type="ARBA" id="ARBA00048679"/>
    </source>
</evidence>
<comment type="similarity">
    <text evidence="1 11">Belongs to the protein kinase superfamily. RIO-type Ser/Thr kinase family.</text>
</comment>
<dbReference type="SMART" id="SM00090">
    <property type="entry name" value="RIO"/>
    <property type="match status" value="1"/>
</dbReference>
<dbReference type="Pfam" id="PF01163">
    <property type="entry name" value="RIO1"/>
    <property type="match status" value="1"/>
</dbReference>
<evidence type="ECO:0000256" key="7">
    <source>
        <dbReference type="ARBA" id="ARBA00022840"/>
    </source>
</evidence>
<dbReference type="GO" id="GO:0046872">
    <property type="term" value="F:metal ion binding"/>
    <property type="evidence" value="ECO:0007669"/>
    <property type="project" value="UniProtKB-UniRule"/>
</dbReference>
<dbReference type="InterPro" id="IPR051272">
    <property type="entry name" value="RIO-type_Ser/Thr_kinase"/>
</dbReference>
<dbReference type="WBParaSite" id="L893_g24975.t1">
    <property type="protein sequence ID" value="L893_g24975.t1"/>
    <property type="gene ID" value="L893_g24975"/>
</dbReference>
<keyword evidence="2 11" id="KW-0723">Serine/threonine-protein kinase</keyword>
<sequence length="582" mass="66414">MSSNPWNTKPGPVWGGVGDQVSRQPRSLMDIMSEELAEELDKVCPISELAAATEDFAHELMVDANGESFVIPDCSNDEEIARQLQRDFDHEHEFANTIDAARAGARARARNSSSSSDGMTIKNLLNCNFEVSIPHRHYRDVPGDVSEESDVDDDEEFREWATHLLYAKRDRDEFPACGYVRDHGGKMITKHDKDLAGERNTNKAMQLPIDFPTGDFVGSKLTDKVYNSLRSYSKSDQKRHVRVKDKAEKATHESSMDAMTRLIIFKWINNADFDAAEGIIATGKDKAEKATHESSMDAMTRLIIFKWINNADFDAAEGIIATGKESAVLHGVKRPISEGGSSTDGEEHFAIKVYKTTLKEFKNRSEYVKDDFRFKNPRKVLRVWAEKEYMNLHRLKRKGLPCPEPIHIKKHVMLMSLIGDKTGKPSPKLKNIEWVDETQMCEAFAQVKSIMHRMFNDCDLVHGDLSEFNLLYKDDTVYVIDVSQAMDISHPRALHYLVRDIDNVVDFFQRIGTPTLPSACDIFNEITGLHMDHEKNLMVQVENFETDNRCVQLRNDKANPADCELRHYNTERNTRQMSRDFN</sequence>